<dbReference type="InterPro" id="IPR007890">
    <property type="entry name" value="CHASE2"/>
</dbReference>
<dbReference type="EMBL" id="CP021983">
    <property type="protein sequence ID" value="ASC70748.1"/>
    <property type="molecule type" value="Genomic_DNA"/>
</dbReference>
<dbReference type="SMART" id="SM01080">
    <property type="entry name" value="CHASE2"/>
    <property type="match status" value="1"/>
</dbReference>
<dbReference type="SMART" id="SM00044">
    <property type="entry name" value="CYCc"/>
    <property type="match status" value="1"/>
</dbReference>
<dbReference type="Proteomes" id="UP000191901">
    <property type="component" value="Chromosome"/>
</dbReference>
<dbReference type="PANTHER" id="PTHR43081:SF1">
    <property type="entry name" value="ADENYLATE CYCLASE, TERMINAL-DIFFERENTIATION SPECIFIC"/>
    <property type="match status" value="1"/>
</dbReference>
<dbReference type="InterPro" id="IPR050697">
    <property type="entry name" value="Adenylyl/Guanylyl_Cyclase_3/4"/>
</dbReference>
<dbReference type="Pfam" id="PF05226">
    <property type="entry name" value="CHASE2"/>
    <property type="match status" value="1"/>
</dbReference>
<dbReference type="SUPFAM" id="SSF55073">
    <property type="entry name" value="Nucleotide cyclase"/>
    <property type="match status" value="1"/>
</dbReference>
<keyword evidence="5" id="KW-1185">Reference proteome</keyword>
<dbReference type="InterPro" id="IPR029787">
    <property type="entry name" value="Nucleotide_cyclase"/>
</dbReference>
<evidence type="ECO:0000259" key="3">
    <source>
        <dbReference type="PROSITE" id="PS50125"/>
    </source>
</evidence>
<evidence type="ECO:0000256" key="1">
    <source>
        <dbReference type="ARBA" id="ARBA00005381"/>
    </source>
</evidence>
<proteinExistence type="inferred from homology"/>
<evidence type="ECO:0000256" key="2">
    <source>
        <dbReference type="SAM" id="Phobius"/>
    </source>
</evidence>
<evidence type="ECO:0000313" key="5">
    <source>
        <dbReference type="Proteomes" id="UP000191901"/>
    </source>
</evidence>
<name>A0A1Z3HKB7_9CYAN</name>
<protein>
    <submittedName>
        <fullName evidence="4">Adenylate-guanylate cyclase domain protein</fullName>
    </submittedName>
</protein>
<accession>A0A1Z3HKB7</accession>
<dbReference type="Pfam" id="PF00211">
    <property type="entry name" value="Guanylate_cyc"/>
    <property type="match status" value="1"/>
</dbReference>
<dbReference type="STRING" id="1641165.XM38_27305"/>
<keyword evidence="2" id="KW-1133">Transmembrane helix</keyword>
<dbReference type="GO" id="GO:0009190">
    <property type="term" value="P:cyclic nucleotide biosynthetic process"/>
    <property type="evidence" value="ECO:0007669"/>
    <property type="project" value="InterPro"/>
</dbReference>
<feature type="domain" description="Guanylate cyclase" evidence="3">
    <location>
        <begin position="465"/>
        <end position="603"/>
    </location>
</feature>
<feature type="transmembrane region" description="Helical" evidence="2">
    <location>
        <begin position="23"/>
        <end position="44"/>
    </location>
</feature>
<organism evidence="4 5">
    <name type="scientific">Halomicronema hongdechloris C2206</name>
    <dbReference type="NCBI Taxonomy" id="1641165"/>
    <lineage>
        <taxon>Bacteria</taxon>
        <taxon>Bacillati</taxon>
        <taxon>Cyanobacteriota</taxon>
        <taxon>Cyanophyceae</taxon>
        <taxon>Nodosilineales</taxon>
        <taxon>Nodosilineaceae</taxon>
        <taxon>Halomicronema</taxon>
    </lineage>
</organism>
<reference evidence="4 5" key="1">
    <citation type="journal article" date="2016" name="Biochim. Biophys. Acta">
        <title>Characterization of red-shifted phycobilisomes isolated from the chlorophyll f-containing cyanobacterium Halomicronema hongdechloris.</title>
        <authorList>
            <person name="Li Y."/>
            <person name="Lin Y."/>
            <person name="Garvey C.J."/>
            <person name="Birch D."/>
            <person name="Corkery R.W."/>
            <person name="Loughlin P.C."/>
            <person name="Scheer H."/>
            <person name="Willows R.D."/>
            <person name="Chen M."/>
        </authorList>
    </citation>
    <scope>NUCLEOTIDE SEQUENCE [LARGE SCALE GENOMIC DNA]</scope>
    <source>
        <strain evidence="4 5">C2206</strain>
    </source>
</reference>
<feature type="transmembrane region" description="Helical" evidence="2">
    <location>
        <begin position="370"/>
        <end position="390"/>
    </location>
</feature>
<dbReference type="PROSITE" id="PS50125">
    <property type="entry name" value="GUANYLATE_CYCLASE_2"/>
    <property type="match status" value="1"/>
</dbReference>
<feature type="transmembrane region" description="Helical" evidence="2">
    <location>
        <begin position="396"/>
        <end position="418"/>
    </location>
</feature>
<dbReference type="Gene3D" id="3.30.70.1230">
    <property type="entry name" value="Nucleotide cyclase"/>
    <property type="match status" value="1"/>
</dbReference>
<dbReference type="AlphaFoldDB" id="A0A1Z3HKB7"/>
<dbReference type="RefSeq" id="WP_225889451.1">
    <property type="nucleotide sequence ID" value="NZ_CP021983.2"/>
</dbReference>
<sequence>MRSLLSWSRCLRRPVLTPPGGDGVMVVAIASLAITAAVAGLNHWGWLQFLEMQAYDQLLRLEWRLRVGPQGRVFHDERLLIVGIDEADITNLGEFPISDRVLAQALAKLQRHRPRAIGLDLYRPTPQGEGHAALQRQLNTPNLVAITKLGDDLTPGVLPPAGVPEDRIGFNDVVVDPDGVVRRNLYIGVAPNSPTDPDVAVYYSLALRLAILYLGQTPQASPSHPEAMVLAAATFRPLHYYSGGYQTIDDRGYQVLLDYHSPRTPAQIVSLQEVLADEVGAERIRDRIVLIGSVAPSLRDLFYTPYSASQTSQHQMAGVVLHAQMVSQILDAAQGDGALIWTWPLWGEHLWYLVWAIAGGAAVWPLHRPLVLALVQLFWLLGLSLIALGAVINQGWIPVVAPALATVSSSGTVLAYQAQRSYRQRQMMQSLLGQNTSPAIAQALWENRDRLLRSGKLPGQRLTATLMFTDIRNFSSLAEVTAPEALLERLNDYLSAMTDEVQRHGGIVNKFTGDGLLAVFGVPIAHTQVDDIAHDAQSAVDCALQMARRLEQLNQHWQGQGLAPLEMRVGIFTGPVVVGSLGGSTRLEYGIIGDSVNIAARLESLDKTRQSSSCRILIGEATQQYLNSGVPLEHWGAFPLKGRQQTVRVFRVVEG</sequence>
<dbReference type="GO" id="GO:0035556">
    <property type="term" value="P:intracellular signal transduction"/>
    <property type="evidence" value="ECO:0007669"/>
    <property type="project" value="InterPro"/>
</dbReference>
<evidence type="ECO:0000313" key="4">
    <source>
        <dbReference type="EMBL" id="ASC70748.1"/>
    </source>
</evidence>
<dbReference type="GO" id="GO:0004016">
    <property type="term" value="F:adenylate cyclase activity"/>
    <property type="evidence" value="ECO:0007669"/>
    <property type="project" value="UniProtKB-ARBA"/>
</dbReference>
<gene>
    <name evidence="4" type="ORF">XM38_016940</name>
</gene>
<keyword evidence="2" id="KW-0812">Transmembrane</keyword>
<dbReference type="CDD" id="cd07302">
    <property type="entry name" value="CHD"/>
    <property type="match status" value="1"/>
</dbReference>
<comment type="similarity">
    <text evidence="1">Belongs to the adenylyl cyclase class-3 family.</text>
</comment>
<dbReference type="KEGG" id="hhg:XM38_016940"/>
<dbReference type="InterPro" id="IPR001054">
    <property type="entry name" value="A/G_cyclase"/>
</dbReference>
<dbReference type="PANTHER" id="PTHR43081">
    <property type="entry name" value="ADENYLATE CYCLASE, TERMINAL-DIFFERENTIATION SPECIFIC-RELATED"/>
    <property type="match status" value="1"/>
</dbReference>
<keyword evidence="2" id="KW-0472">Membrane</keyword>